<protein>
    <submittedName>
        <fullName evidence="1">Uncharacterized protein</fullName>
    </submittedName>
</protein>
<comment type="caution">
    <text evidence="1">The sequence shown here is derived from an EMBL/GenBank/DDBJ whole genome shotgun (WGS) entry which is preliminary data.</text>
</comment>
<sequence length="179" mass="20199">MHSVFTEFAINSKATRQDVERAAHKLLCCPGVEGVELFGSIARQGYGNDVDLILIVSDDLAQEFIFHVHRLLETKRYRHDQGKGFYGARALRRVAAAATLGRKKFNNIYAHASKWTTPHLIEVFLFPADWRKQLHELQAIYPHRDPEFMKKIAKDAVVLLDGKDRHPSGCVCEVCGGLG</sequence>
<gene>
    <name evidence="1" type="ORF">A2942_04725</name>
</gene>
<dbReference type="Proteomes" id="UP000178534">
    <property type="component" value="Unassembled WGS sequence"/>
</dbReference>
<dbReference type="EMBL" id="MHLP01000006">
    <property type="protein sequence ID" value="OGZ13620.1"/>
    <property type="molecule type" value="Genomic_DNA"/>
</dbReference>
<proteinExistence type="predicted"/>
<accession>A0A1G2DL27</accession>
<reference evidence="1 2" key="1">
    <citation type="journal article" date="2016" name="Nat. Commun.">
        <title>Thousands of microbial genomes shed light on interconnected biogeochemical processes in an aquifer system.</title>
        <authorList>
            <person name="Anantharaman K."/>
            <person name="Brown C.T."/>
            <person name="Hug L.A."/>
            <person name="Sharon I."/>
            <person name="Castelle C.J."/>
            <person name="Probst A.J."/>
            <person name="Thomas B.C."/>
            <person name="Singh A."/>
            <person name="Wilkins M.J."/>
            <person name="Karaoz U."/>
            <person name="Brodie E.L."/>
            <person name="Williams K.H."/>
            <person name="Hubbard S.S."/>
            <person name="Banfield J.F."/>
        </authorList>
    </citation>
    <scope>NUCLEOTIDE SEQUENCE [LARGE SCALE GENOMIC DNA]</scope>
</reference>
<organism evidence="1 2">
    <name type="scientific">Candidatus Lloydbacteria bacterium RIFCSPLOWO2_01_FULL_50_20</name>
    <dbReference type="NCBI Taxonomy" id="1798665"/>
    <lineage>
        <taxon>Bacteria</taxon>
        <taxon>Candidatus Lloydiibacteriota</taxon>
    </lineage>
</organism>
<evidence type="ECO:0000313" key="1">
    <source>
        <dbReference type="EMBL" id="OGZ13620.1"/>
    </source>
</evidence>
<name>A0A1G2DL27_9BACT</name>
<evidence type="ECO:0000313" key="2">
    <source>
        <dbReference type="Proteomes" id="UP000178534"/>
    </source>
</evidence>
<dbReference type="AlphaFoldDB" id="A0A1G2DL27"/>